<keyword evidence="2" id="KW-0645">Protease</keyword>
<dbReference type="GO" id="GO:0006508">
    <property type="term" value="P:proteolysis"/>
    <property type="evidence" value="ECO:0007669"/>
    <property type="project" value="UniProtKB-KW"/>
</dbReference>
<proteinExistence type="inferred from homology"/>
<reference evidence="7 8" key="1">
    <citation type="submission" date="2016-10" db="EMBL/GenBank/DDBJ databases">
        <authorList>
            <person name="de Groot N.N."/>
        </authorList>
    </citation>
    <scope>NUCLEOTIDE SEQUENCE [LARGE SCALE GENOMIC DNA]</scope>
    <source>
        <strain evidence="7 8">A-4</strain>
    </source>
</reference>
<dbReference type="eggNOG" id="COG2868">
    <property type="taxonomic scope" value="Bacteria"/>
</dbReference>
<dbReference type="GO" id="GO:0008234">
    <property type="term" value="F:cysteine-type peptidase activity"/>
    <property type="evidence" value="ECO:0007669"/>
    <property type="project" value="UniProtKB-KW"/>
</dbReference>
<dbReference type="RefSeq" id="WP_018164418.1">
    <property type="nucleotide sequence ID" value="NZ_FMXP01000051.1"/>
</dbReference>
<dbReference type="GO" id="GO:0042254">
    <property type="term" value="P:ribosome biogenesis"/>
    <property type="evidence" value="ECO:0007669"/>
    <property type="project" value="UniProtKB-KW"/>
</dbReference>
<dbReference type="STRING" id="439219.SAMN02910293_02380"/>
<accession>A0A1G6DRF3</accession>
<keyword evidence="8" id="KW-1185">Reference proteome</keyword>
<keyword evidence="3" id="KW-0378">Hydrolase</keyword>
<dbReference type="InterPro" id="IPR007422">
    <property type="entry name" value="Peptidase_Prp"/>
</dbReference>
<dbReference type="Pfam" id="PF04327">
    <property type="entry name" value="Peptidase_Prp"/>
    <property type="match status" value="1"/>
</dbReference>
<evidence type="ECO:0000256" key="6">
    <source>
        <dbReference type="ARBA" id="ARBA00044538"/>
    </source>
</evidence>
<dbReference type="AlphaFoldDB" id="A0A1G6DRF3"/>
<keyword evidence="4" id="KW-0788">Thiol protease</keyword>
<dbReference type="SUPFAM" id="SSF118010">
    <property type="entry name" value="TM1457-like"/>
    <property type="match status" value="1"/>
</dbReference>
<gene>
    <name evidence="7" type="ORF">SAMN02910293_02380</name>
</gene>
<comment type="similarity">
    <text evidence="5">Belongs to the Prp family.</text>
</comment>
<dbReference type="PANTHER" id="PTHR39178">
    <property type="entry name" value="HYPOTHETICAL RIBOSOME-ASSOCIATED PROTEIN"/>
    <property type="match status" value="1"/>
</dbReference>
<dbReference type="Proteomes" id="UP000182508">
    <property type="component" value="Unassembled WGS sequence"/>
</dbReference>
<name>A0A1G6DRF3_9STRE</name>
<evidence type="ECO:0000256" key="5">
    <source>
        <dbReference type="ARBA" id="ARBA00044503"/>
    </source>
</evidence>
<organism evidence="7 8">
    <name type="scientific">Streptococcus henryi</name>
    <dbReference type="NCBI Taxonomy" id="439219"/>
    <lineage>
        <taxon>Bacteria</taxon>
        <taxon>Bacillati</taxon>
        <taxon>Bacillota</taxon>
        <taxon>Bacilli</taxon>
        <taxon>Lactobacillales</taxon>
        <taxon>Streptococcaceae</taxon>
        <taxon>Streptococcus</taxon>
    </lineage>
</organism>
<keyword evidence="1" id="KW-0690">Ribosome biogenesis</keyword>
<sequence length="110" mass="12217">MIEARFTKDASGWSEMLITGHAGSGEYGFDVICASVSMLAFNFVNSIEEMTGHEPALELVDDGGYLKVSKPSGFTEQQEQVWQTLFQSIVIGFENLAENSPEYVRQPVIY</sequence>
<evidence type="ECO:0000256" key="3">
    <source>
        <dbReference type="ARBA" id="ARBA00022801"/>
    </source>
</evidence>
<evidence type="ECO:0000313" key="7">
    <source>
        <dbReference type="EMBL" id="SDB47787.1"/>
    </source>
</evidence>
<dbReference type="InterPro" id="IPR036764">
    <property type="entry name" value="Peptidase_Prp_sf"/>
</dbReference>
<dbReference type="CDD" id="cd16332">
    <property type="entry name" value="Prp-like"/>
    <property type="match status" value="1"/>
</dbReference>
<evidence type="ECO:0000256" key="2">
    <source>
        <dbReference type="ARBA" id="ARBA00022670"/>
    </source>
</evidence>
<evidence type="ECO:0000313" key="8">
    <source>
        <dbReference type="Proteomes" id="UP000182508"/>
    </source>
</evidence>
<evidence type="ECO:0000256" key="4">
    <source>
        <dbReference type="ARBA" id="ARBA00022807"/>
    </source>
</evidence>
<dbReference type="Gene3D" id="3.30.70.1490">
    <property type="entry name" value="Cysteine protease Prp"/>
    <property type="match status" value="1"/>
</dbReference>
<evidence type="ECO:0000256" key="1">
    <source>
        <dbReference type="ARBA" id="ARBA00022517"/>
    </source>
</evidence>
<dbReference type="PANTHER" id="PTHR39178:SF1">
    <property type="entry name" value="RIBOSOMAL-PROCESSING CYSTEINE PROTEASE PRP"/>
    <property type="match status" value="1"/>
</dbReference>
<dbReference type="EMBL" id="FMXP01000051">
    <property type="protein sequence ID" value="SDB47787.1"/>
    <property type="molecule type" value="Genomic_DNA"/>
</dbReference>
<protein>
    <recommendedName>
        <fullName evidence="6">Ribosomal processing cysteine protease Prp</fullName>
    </recommendedName>
</protein>